<keyword evidence="2" id="KW-1185">Reference proteome</keyword>
<protein>
    <submittedName>
        <fullName evidence="3">Uncharacterized protein</fullName>
    </submittedName>
</protein>
<proteinExistence type="predicted"/>
<dbReference type="STRING" id="75913.A0A0K0F156"/>
<evidence type="ECO:0000313" key="3">
    <source>
        <dbReference type="WBParaSite" id="SVE_0252400.1"/>
    </source>
</evidence>
<keyword evidence="1" id="KW-1133">Transmembrane helix</keyword>
<keyword evidence="1" id="KW-0472">Membrane</keyword>
<dbReference type="AlphaFoldDB" id="A0A0K0F156"/>
<dbReference type="WBParaSite" id="SVE_0252400.1">
    <property type="protein sequence ID" value="SVE_0252400.1"/>
    <property type="gene ID" value="SVE_0252400"/>
</dbReference>
<name>A0A0K0F156_STRVS</name>
<evidence type="ECO:0000313" key="2">
    <source>
        <dbReference type="Proteomes" id="UP000035680"/>
    </source>
</evidence>
<feature type="transmembrane region" description="Helical" evidence="1">
    <location>
        <begin position="12"/>
        <end position="37"/>
    </location>
</feature>
<reference evidence="2" key="1">
    <citation type="submission" date="2014-07" db="EMBL/GenBank/DDBJ databases">
        <authorList>
            <person name="Martin A.A"/>
            <person name="De Silva N."/>
        </authorList>
    </citation>
    <scope>NUCLEOTIDE SEQUENCE</scope>
</reference>
<reference evidence="3" key="2">
    <citation type="submission" date="2015-08" db="UniProtKB">
        <authorList>
            <consortium name="WormBaseParasite"/>
        </authorList>
    </citation>
    <scope>IDENTIFICATION</scope>
</reference>
<keyword evidence="1" id="KW-0812">Transmembrane</keyword>
<sequence length="252" mass="28837">MLKLNKEHLSEIIPNVILVFIFILSAIGVFILANTMYLGISRCNKLKEGIFDDENIIMANDDKMTNYLPNNDVNSNDIRWSVSEKIHINEKNVTLIKTAGNGYCYVVYNSDNNNKKGGLLKIVEELTSKKLMEVAGEFGSSYCNDVPSFLVQRREPLKKDNNDINFIRRRKQTDPTKLPNCKDFLLDCSPNTIGKVSECGTWRDQSMNMERVCLSPTEFQITLYKPNEMMANKLHLETKLVCEERLKHGLSC</sequence>
<organism evidence="2 3">
    <name type="scientific">Strongyloides venezuelensis</name>
    <name type="common">Threadworm</name>
    <dbReference type="NCBI Taxonomy" id="75913"/>
    <lineage>
        <taxon>Eukaryota</taxon>
        <taxon>Metazoa</taxon>
        <taxon>Ecdysozoa</taxon>
        <taxon>Nematoda</taxon>
        <taxon>Chromadorea</taxon>
        <taxon>Rhabditida</taxon>
        <taxon>Tylenchina</taxon>
        <taxon>Panagrolaimomorpha</taxon>
        <taxon>Strongyloidoidea</taxon>
        <taxon>Strongyloididae</taxon>
        <taxon>Strongyloides</taxon>
    </lineage>
</organism>
<dbReference type="Proteomes" id="UP000035680">
    <property type="component" value="Unassembled WGS sequence"/>
</dbReference>
<evidence type="ECO:0000256" key="1">
    <source>
        <dbReference type="SAM" id="Phobius"/>
    </source>
</evidence>
<accession>A0A0K0F156</accession>